<comment type="caution">
    <text evidence="1">The sequence shown here is derived from an EMBL/GenBank/DDBJ whole genome shotgun (WGS) entry which is preliminary data.</text>
</comment>
<gene>
    <name evidence="1" type="ORF">Q757_06580</name>
</gene>
<organism evidence="1 2">
    <name type="scientific">Oenococcus alcoholitolerans</name>
    <dbReference type="NCBI Taxonomy" id="931074"/>
    <lineage>
        <taxon>Bacteria</taxon>
        <taxon>Bacillati</taxon>
        <taxon>Bacillota</taxon>
        <taxon>Bacilli</taxon>
        <taxon>Lactobacillales</taxon>
        <taxon>Lactobacillaceae</taxon>
        <taxon>Oenococcus</taxon>
    </lineage>
</organism>
<dbReference type="EMBL" id="AXCV01000311">
    <property type="protein sequence ID" value="KGO31547.1"/>
    <property type="molecule type" value="Genomic_DNA"/>
</dbReference>
<name>A0ABR4XQ02_9LACO</name>
<dbReference type="Proteomes" id="UP000030023">
    <property type="component" value="Unassembled WGS sequence"/>
</dbReference>
<evidence type="ECO:0000313" key="1">
    <source>
        <dbReference type="EMBL" id="KGO31547.1"/>
    </source>
</evidence>
<accession>A0ABR4XQ02</accession>
<evidence type="ECO:0000313" key="2">
    <source>
        <dbReference type="Proteomes" id="UP000030023"/>
    </source>
</evidence>
<protein>
    <submittedName>
        <fullName evidence="1">Uncharacterized protein</fullName>
    </submittedName>
</protein>
<reference evidence="1 2" key="1">
    <citation type="journal article" date="2014" name="Antonie Van Leeuwenhoek">
        <title>Oenococcus alcoholitolerans sp. nov., a lactic acid bacteria isolated from cachaca and ethanol fermentation processes.</title>
        <authorList>
            <person name="Badotti F."/>
            <person name="Moreira A.P."/>
            <person name="Tonon L.A."/>
            <person name="de Lucena B.T."/>
            <person name="Gomes Fde C."/>
            <person name="Kruger R."/>
            <person name="Thompson C.C."/>
            <person name="de Morais M.A.Jr."/>
            <person name="Rosa C.A."/>
            <person name="Thompson F.L."/>
        </authorList>
    </citation>
    <scope>NUCLEOTIDE SEQUENCE [LARGE SCALE GENOMIC DNA]</scope>
    <source>
        <strain evidence="1 2">UFRJ-M7.2.18</strain>
    </source>
</reference>
<sequence>MQVIIIKLPAFFEMAYDQKQELDLNRILVGTLYEDQQYSLANMYLQDYLDDYLNSYDLFNLALNVLLKNQNFIYAREMIVFADPQWQDQATKRVLEEEKNIRVEMAATQRTLAQSFYHLSDGDFRVQRERFENSFKLPLEEWWQGAKFLLLDPYINPLIRATLIETAQKLRINESVEYYWLDNKPYRINPAELGSLSDDPFYRKMKDILDRELGSDDPVANENLAANLRMQASLLYPRIGVDIKDPELWIDDMINQYHGIKGFLKVPSEQNKLFDLVNDLIKDIIQSEQNI</sequence>
<keyword evidence="2" id="KW-1185">Reference proteome</keyword>
<proteinExistence type="predicted"/>